<evidence type="ECO:0000256" key="3">
    <source>
        <dbReference type="ARBA" id="ARBA00023180"/>
    </source>
</evidence>
<dbReference type="SUPFAM" id="SSF103575">
    <property type="entry name" value="Plexin repeat"/>
    <property type="match status" value="1"/>
</dbReference>
<evidence type="ECO:0000256" key="2">
    <source>
        <dbReference type="ARBA" id="ARBA00023136"/>
    </source>
</evidence>
<organism evidence="5 6">
    <name type="scientific">Neodothiora populina</name>
    <dbReference type="NCBI Taxonomy" id="2781224"/>
    <lineage>
        <taxon>Eukaryota</taxon>
        <taxon>Fungi</taxon>
        <taxon>Dikarya</taxon>
        <taxon>Ascomycota</taxon>
        <taxon>Pezizomycotina</taxon>
        <taxon>Dothideomycetes</taxon>
        <taxon>Dothideomycetidae</taxon>
        <taxon>Dothideales</taxon>
        <taxon>Dothioraceae</taxon>
        <taxon>Neodothiora</taxon>
    </lineage>
</organism>
<evidence type="ECO:0000256" key="4">
    <source>
        <dbReference type="SAM" id="Phobius"/>
    </source>
</evidence>
<keyword evidence="6" id="KW-1185">Reference proteome</keyword>
<feature type="transmembrane region" description="Helical" evidence="4">
    <location>
        <begin position="78"/>
        <end position="99"/>
    </location>
</feature>
<name>A0ABR3PDW9_9PEZI</name>
<dbReference type="Proteomes" id="UP001562354">
    <property type="component" value="Unassembled WGS sequence"/>
</dbReference>
<evidence type="ECO:0000256" key="1">
    <source>
        <dbReference type="ARBA" id="ARBA00004370"/>
    </source>
</evidence>
<gene>
    <name evidence="5" type="ORF">AAFC00_000627</name>
</gene>
<keyword evidence="4" id="KW-1133">Transmembrane helix</keyword>
<dbReference type="EMBL" id="JBFMKM010000009">
    <property type="protein sequence ID" value="KAL1304204.1"/>
    <property type="molecule type" value="Genomic_DNA"/>
</dbReference>
<reference evidence="5 6" key="1">
    <citation type="submission" date="2024-07" db="EMBL/GenBank/DDBJ databases">
        <title>Draft sequence of the Neodothiora populina.</title>
        <authorList>
            <person name="Drown D.D."/>
            <person name="Schuette U.S."/>
            <person name="Buechlein A.B."/>
            <person name="Rusch D.R."/>
            <person name="Winton L.W."/>
            <person name="Adams G.A."/>
        </authorList>
    </citation>
    <scope>NUCLEOTIDE SEQUENCE [LARGE SCALE GENOMIC DNA]</scope>
    <source>
        <strain evidence="5 6">CPC 39397</strain>
    </source>
</reference>
<dbReference type="GeneID" id="95974330"/>
<comment type="caution">
    <text evidence="5">The sequence shown here is derived from an EMBL/GenBank/DDBJ whole genome shotgun (WGS) entry which is preliminary data.</text>
</comment>
<evidence type="ECO:0000313" key="6">
    <source>
        <dbReference type="Proteomes" id="UP001562354"/>
    </source>
</evidence>
<dbReference type="InterPro" id="IPR002165">
    <property type="entry name" value="Plexin_repeat"/>
</dbReference>
<comment type="subcellular location">
    <subcellularLocation>
        <location evidence="1">Membrane</location>
    </subcellularLocation>
</comment>
<dbReference type="Pfam" id="PF01437">
    <property type="entry name" value="PSI"/>
    <property type="match status" value="1"/>
</dbReference>
<accession>A0ABR3PDW9</accession>
<keyword evidence="3" id="KW-0325">Glycoprotein</keyword>
<dbReference type="RefSeq" id="XP_069200479.1">
    <property type="nucleotide sequence ID" value="XM_069346236.1"/>
</dbReference>
<evidence type="ECO:0008006" key="7">
    <source>
        <dbReference type="Google" id="ProtNLM"/>
    </source>
</evidence>
<protein>
    <recommendedName>
        <fullName evidence="7">PSI domain-containing protein</fullName>
    </recommendedName>
</protein>
<keyword evidence="2 4" id="KW-0472">Membrane</keyword>
<sequence>MSMMTTSNGDRLAACWRIQDCYNCLRSNAGCGWCPQSSTCIPASSLLEPLKRSVCPLKAERWELRTRALGCGCSTTTLLSILVTILCTIVTMLLCYGIWRAQILQWLWRILGFGAWDGWERIENDDGTVTERAWRRGGSKWKLKLFSGQANDEDTLDERRRLLE</sequence>
<keyword evidence="4" id="KW-0812">Transmembrane</keyword>
<evidence type="ECO:0000313" key="5">
    <source>
        <dbReference type="EMBL" id="KAL1304204.1"/>
    </source>
</evidence>
<proteinExistence type="predicted"/>